<dbReference type="PROSITE" id="PS51229">
    <property type="entry name" value="DCUN1"/>
    <property type="match status" value="1"/>
</dbReference>
<reference evidence="8" key="1">
    <citation type="submission" date="2016-06" db="UniProtKB">
        <authorList>
            <consortium name="WormBaseParasite"/>
        </authorList>
    </citation>
    <scope>IDENTIFICATION</scope>
</reference>
<feature type="domain" description="DCUN1" evidence="5">
    <location>
        <begin position="89"/>
        <end position="255"/>
    </location>
</feature>
<dbReference type="GO" id="GO:0000151">
    <property type="term" value="C:ubiquitin ligase complex"/>
    <property type="evidence" value="ECO:0007669"/>
    <property type="project" value="TreeGrafter"/>
</dbReference>
<comment type="function">
    <text evidence="2">Required for neddylation of cullin components of SCF-type E3 ubiquitin ligase complexes. Neddylation of cullins play an essential role in the regulation of SCF-type complexes activity. Does not act by preventing deneddylation, but rather facilitates neddylation, possibly by acting with rbx-1 to recruit the Nedd8-charged E2 enzyme to the cullin component of SCF-type complexes.</text>
</comment>
<evidence type="ECO:0000313" key="7">
    <source>
        <dbReference type="Proteomes" id="UP000267606"/>
    </source>
</evidence>
<reference evidence="6 7" key="2">
    <citation type="submission" date="2018-11" db="EMBL/GenBank/DDBJ databases">
        <authorList>
            <consortium name="Pathogen Informatics"/>
        </authorList>
    </citation>
    <scope>NUCLEOTIDE SEQUENCE [LARGE SCALE GENOMIC DNA]</scope>
</reference>
<comment type="subunit">
    <text evidence="3">Interacts with the cullin cul-3. Interacts with ubiquitin via its UBA-like domain. Interacts with ned-8/nedd8.</text>
</comment>
<name>A0A183H4L6_9BILA</name>
<dbReference type="CDD" id="cd14350">
    <property type="entry name" value="UBA_DCNL"/>
    <property type="match status" value="1"/>
</dbReference>
<dbReference type="STRING" id="387005.A0A183H4L6"/>
<dbReference type="PANTHER" id="PTHR12281:SF32">
    <property type="entry name" value="DCN1-LIKE PROTEIN"/>
    <property type="match status" value="1"/>
</dbReference>
<dbReference type="Gene3D" id="1.10.8.10">
    <property type="entry name" value="DNA helicase RuvA subunit, C-terminal domain"/>
    <property type="match status" value="1"/>
</dbReference>
<evidence type="ECO:0000256" key="1">
    <source>
        <dbReference type="ARBA" id="ARBA00022786"/>
    </source>
</evidence>
<dbReference type="WBParaSite" id="OFLC_0000242501-mRNA-1">
    <property type="protein sequence ID" value="OFLC_0000242501-mRNA-1"/>
    <property type="gene ID" value="OFLC_0000242501"/>
</dbReference>
<dbReference type="FunFam" id="1.10.238.10:FF:000030">
    <property type="entry name" value="DCN1-like protein"/>
    <property type="match status" value="1"/>
</dbReference>
<sequence>MASNFSSVLNYSENFFTVAQSVKRAKLSHSAMNKLKTAQRDKVRNFMQWTQSNEKTAIHCLSSQNWNLELACDAYYQNPQLYMCMADVVDQRSLHAFFLKYANNRQDNDPSCIGPHGMLRFLTDLGLNPTDRNVLILAWKLKAKTQCEFTWEEFSTGLNEMKVDSLEKLKAKIPTLNEELRNPINFRDFYQFTFSYARASPQRTLEVETAIAYWEIVFGGNFGYLPLWTSFLREKVCILSIIILKFLCSNMPKLY</sequence>
<dbReference type="GO" id="GO:0032182">
    <property type="term" value="F:ubiquitin-like protein binding"/>
    <property type="evidence" value="ECO:0007669"/>
    <property type="project" value="TreeGrafter"/>
</dbReference>
<dbReference type="AlphaFoldDB" id="A0A183H4L6"/>
<accession>A0A183H4L6</accession>
<dbReference type="SUPFAM" id="SSF46934">
    <property type="entry name" value="UBA-like"/>
    <property type="match status" value="1"/>
</dbReference>
<evidence type="ECO:0000256" key="3">
    <source>
        <dbReference type="ARBA" id="ARBA00064502"/>
    </source>
</evidence>
<dbReference type="Pfam" id="PF03556">
    <property type="entry name" value="Cullin_binding"/>
    <property type="match status" value="1"/>
</dbReference>
<dbReference type="PANTHER" id="PTHR12281">
    <property type="entry name" value="RP42 RELATED"/>
    <property type="match status" value="1"/>
</dbReference>
<evidence type="ECO:0000313" key="6">
    <source>
        <dbReference type="EMBL" id="VDO32939.1"/>
    </source>
</evidence>
<dbReference type="FunFam" id="1.10.8.10:FF:000124">
    <property type="entry name" value="Defective in cullin neddylation protein 1"/>
    <property type="match status" value="1"/>
</dbReference>
<dbReference type="Gene3D" id="1.10.238.10">
    <property type="entry name" value="EF-hand"/>
    <property type="match status" value="1"/>
</dbReference>
<dbReference type="InterPro" id="IPR005176">
    <property type="entry name" value="PONY_dom"/>
</dbReference>
<dbReference type="Proteomes" id="UP000267606">
    <property type="component" value="Unassembled WGS sequence"/>
</dbReference>
<evidence type="ECO:0000256" key="4">
    <source>
        <dbReference type="RuleBase" id="RU410713"/>
    </source>
</evidence>
<evidence type="ECO:0000259" key="5">
    <source>
        <dbReference type="PROSITE" id="PS51229"/>
    </source>
</evidence>
<evidence type="ECO:0000256" key="2">
    <source>
        <dbReference type="ARBA" id="ARBA00059208"/>
    </source>
</evidence>
<dbReference type="Pfam" id="PF14555">
    <property type="entry name" value="UBA_4"/>
    <property type="match status" value="1"/>
</dbReference>
<dbReference type="InterPro" id="IPR042460">
    <property type="entry name" value="DCN1-like_PONY"/>
</dbReference>
<dbReference type="InterPro" id="IPR014764">
    <property type="entry name" value="DCN-prot"/>
</dbReference>
<gene>
    <name evidence="6" type="ORF">OFLC_LOCUS2426</name>
</gene>
<dbReference type="GO" id="GO:0031624">
    <property type="term" value="F:ubiquitin conjugating enzyme binding"/>
    <property type="evidence" value="ECO:0007669"/>
    <property type="project" value="TreeGrafter"/>
</dbReference>
<proteinExistence type="predicted"/>
<dbReference type="GO" id="GO:0097602">
    <property type="term" value="F:cullin family protein binding"/>
    <property type="evidence" value="ECO:0007669"/>
    <property type="project" value="TreeGrafter"/>
</dbReference>
<organism evidence="8">
    <name type="scientific">Onchocerca flexuosa</name>
    <dbReference type="NCBI Taxonomy" id="387005"/>
    <lineage>
        <taxon>Eukaryota</taxon>
        <taxon>Metazoa</taxon>
        <taxon>Ecdysozoa</taxon>
        <taxon>Nematoda</taxon>
        <taxon>Chromadorea</taxon>
        <taxon>Rhabditida</taxon>
        <taxon>Spirurina</taxon>
        <taxon>Spiruromorpha</taxon>
        <taxon>Filarioidea</taxon>
        <taxon>Onchocercidae</taxon>
        <taxon>Onchocerca</taxon>
    </lineage>
</organism>
<keyword evidence="1" id="KW-0833">Ubl conjugation pathway</keyword>
<dbReference type="InterPro" id="IPR009060">
    <property type="entry name" value="UBA-like_sf"/>
</dbReference>
<comment type="function">
    <text evidence="4">Neddylation of cullins play an essential role in the regulation of SCF-type complexes activity.</text>
</comment>
<protein>
    <recommendedName>
        <fullName evidence="4">Defective in cullin neddylation protein</fullName>
    </recommendedName>
</protein>
<dbReference type="Gene3D" id="1.10.238.200">
    <property type="entry name" value="Cullin, PONY binding domain"/>
    <property type="match status" value="1"/>
</dbReference>
<dbReference type="GO" id="GO:0045116">
    <property type="term" value="P:protein neddylation"/>
    <property type="evidence" value="ECO:0007669"/>
    <property type="project" value="TreeGrafter"/>
</dbReference>
<keyword evidence="7" id="KW-1185">Reference proteome</keyword>
<evidence type="ECO:0000313" key="8">
    <source>
        <dbReference type="WBParaSite" id="OFLC_0000242501-mRNA-1"/>
    </source>
</evidence>
<dbReference type="EMBL" id="UZAJ01001394">
    <property type="protein sequence ID" value="VDO32939.1"/>
    <property type="molecule type" value="Genomic_DNA"/>
</dbReference>